<dbReference type="OrthoDB" id="5566853at2759"/>
<dbReference type="GO" id="GO:0072686">
    <property type="term" value="C:mitotic spindle"/>
    <property type="evidence" value="ECO:0007669"/>
    <property type="project" value="InterPro"/>
</dbReference>
<dbReference type="PANTHER" id="PTHR28025">
    <property type="entry name" value="DASH COMPLEX SUBUNIT DAD1"/>
    <property type="match status" value="1"/>
</dbReference>
<keyword evidence="7" id="KW-0963">Cytoplasm</keyword>
<reference evidence="17 18" key="1">
    <citation type="submission" date="2016-04" db="EMBL/GenBank/DDBJ databases">
        <title>Evolutionary innovation and constraint leading to complex multicellularity in the Ascomycota.</title>
        <authorList>
            <person name="Cisse O."/>
            <person name="Nguyen A."/>
            <person name="Hewitt D.A."/>
            <person name="Jedd G."/>
            <person name="Stajich J.E."/>
        </authorList>
    </citation>
    <scope>NUCLEOTIDE SEQUENCE [LARGE SCALE GENOMIC DNA]</scope>
    <source>
        <strain evidence="17 18">DAH-3</strain>
    </source>
</reference>
<comment type="caution">
    <text evidence="17">The sequence shown here is derived from an EMBL/GenBank/DDBJ whole genome shotgun (WGS) entry which is preliminary data.</text>
</comment>
<evidence type="ECO:0000256" key="2">
    <source>
        <dbReference type="ARBA" id="ARBA00004186"/>
    </source>
</evidence>
<evidence type="ECO:0000256" key="15">
    <source>
        <dbReference type="ARBA" id="ARBA00023328"/>
    </source>
</evidence>
<organism evidence="17 18">
    <name type="scientific">Neolecta irregularis (strain DAH-3)</name>
    <dbReference type="NCBI Taxonomy" id="1198029"/>
    <lineage>
        <taxon>Eukaryota</taxon>
        <taxon>Fungi</taxon>
        <taxon>Dikarya</taxon>
        <taxon>Ascomycota</taxon>
        <taxon>Taphrinomycotina</taxon>
        <taxon>Neolectales</taxon>
        <taxon>Neolectaceae</taxon>
        <taxon>Neolecta</taxon>
    </lineage>
</organism>
<dbReference type="GO" id="GO:0051301">
    <property type="term" value="P:cell division"/>
    <property type="evidence" value="ECO:0007669"/>
    <property type="project" value="UniProtKB-KW"/>
</dbReference>
<proteinExistence type="inferred from homology"/>
<keyword evidence="10" id="KW-0498">Mitosis</keyword>
<keyword evidence="14" id="KW-0131">Cell cycle</keyword>
<protein>
    <recommendedName>
        <fullName evidence="5">DASH complex subunit DAD1</fullName>
    </recommendedName>
    <alternativeName>
        <fullName evidence="16">Outer kinetochore protein DAD1</fullName>
    </alternativeName>
</protein>
<dbReference type="AlphaFoldDB" id="A0A1U7LWY7"/>
<keyword evidence="18" id="KW-1185">Reference proteome</keyword>
<keyword evidence="9" id="KW-0493">Microtubule</keyword>
<gene>
    <name evidence="17" type="ORF">NEOLI_000796</name>
</gene>
<keyword evidence="6" id="KW-0158">Chromosome</keyword>
<evidence type="ECO:0000313" key="17">
    <source>
        <dbReference type="EMBL" id="OLL27083.1"/>
    </source>
</evidence>
<evidence type="ECO:0000256" key="10">
    <source>
        <dbReference type="ARBA" id="ARBA00022776"/>
    </source>
</evidence>
<dbReference type="EMBL" id="LXFE01000122">
    <property type="protein sequence ID" value="OLL27083.1"/>
    <property type="molecule type" value="Genomic_DNA"/>
</dbReference>
<evidence type="ECO:0000256" key="6">
    <source>
        <dbReference type="ARBA" id="ARBA00022454"/>
    </source>
</evidence>
<dbReference type="GO" id="GO:0051010">
    <property type="term" value="F:microtubule plus-end binding"/>
    <property type="evidence" value="ECO:0007669"/>
    <property type="project" value="TreeGrafter"/>
</dbReference>
<evidence type="ECO:0000313" key="18">
    <source>
        <dbReference type="Proteomes" id="UP000186594"/>
    </source>
</evidence>
<comment type="similarity">
    <text evidence="4">Belongs to the DASH complex DAD1 family.</text>
</comment>
<dbReference type="Pfam" id="PF08649">
    <property type="entry name" value="DASH_Dad1"/>
    <property type="match status" value="1"/>
</dbReference>
<evidence type="ECO:0000256" key="3">
    <source>
        <dbReference type="ARBA" id="ARBA00004629"/>
    </source>
</evidence>
<keyword evidence="8" id="KW-0132">Cell division</keyword>
<dbReference type="GO" id="GO:0005876">
    <property type="term" value="C:spindle microtubule"/>
    <property type="evidence" value="ECO:0007669"/>
    <property type="project" value="TreeGrafter"/>
</dbReference>
<dbReference type="Proteomes" id="UP000186594">
    <property type="component" value="Unassembled WGS sequence"/>
</dbReference>
<evidence type="ECO:0000256" key="16">
    <source>
        <dbReference type="ARBA" id="ARBA00030566"/>
    </source>
</evidence>
<dbReference type="PANTHER" id="PTHR28025:SF1">
    <property type="entry name" value="DASH COMPLEX SUBUNIT DAD1"/>
    <property type="match status" value="1"/>
</dbReference>
<evidence type="ECO:0000256" key="1">
    <source>
        <dbReference type="ARBA" id="ARBA00004123"/>
    </source>
</evidence>
<sequence>MSTSENKKRSNQFEEKRDQLIGQISLNLEQIITNMNTLNRNFESITSIGREFESVAQLWKTFQDVLSRDIPQEDKQESLQD</sequence>
<dbReference type="InterPro" id="IPR013958">
    <property type="entry name" value="DASH_Dad1"/>
</dbReference>
<evidence type="ECO:0000256" key="11">
    <source>
        <dbReference type="ARBA" id="ARBA00022838"/>
    </source>
</evidence>
<accession>A0A1U7LWY7</accession>
<evidence type="ECO:0000256" key="9">
    <source>
        <dbReference type="ARBA" id="ARBA00022701"/>
    </source>
</evidence>
<keyword evidence="15" id="KW-0137">Centromere</keyword>
<dbReference type="OMA" id="NMEGING"/>
<comment type="subcellular location">
    <subcellularLocation>
        <location evidence="3">Chromosome</location>
        <location evidence="3">Centromere</location>
        <location evidence="3">Kinetochore</location>
    </subcellularLocation>
    <subcellularLocation>
        <location evidence="2">Cytoplasm</location>
        <location evidence="2">Cytoskeleton</location>
        <location evidence="2">Spindle</location>
    </subcellularLocation>
    <subcellularLocation>
        <location evidence="1">Nucleus</location>
    </subcellularLocation>
</comment>
<evidence type="ECO:0000256" key="4">
    <source>
        <dbReference type="ARBA" id="ARBA00010146"/>
    </source>
</evidence>
<dbReference type="GO" id="GO:0044732">
    <property type="term" value="C:mitotic spindle pole body"/>
    <property type="evidence" value="ECO:0007669"/>
    <property type="project" value="TreeGrafter"/>
</dbReference>
<keyword evidence="12" id="KW-0206">Cytoskeleton</keyword>
<keyword evidence="11" id="KW-0995">Kinetochore</keyword>
<evidence type="ECO:0000256" key="5">
    <source>
        <dbReference type="ARBA" id="ARBA00020261"/>
    </source>
</evidence>
<evidence type="ECO:0000256" key="12">
    <source>
        <dbReference type="ARBA" id="ARBA00023212"/>
    </source>
</evidence>
<evidence type="ECO:0000256" key="13">
    <source>
        <dbReference type="ARBA" id="ARBA00023242"/>
    </source>
</evidence>
<keyword evidence="13" id="KW-0539">Nucleus</keyword>
<evidence type="ECO:0000256" key="8">
    <source>
        <dbReference type="ARBA" id="ARBA00022618"/>
    </source>
</evidence>
<dbReference type="GO" id="GO:0042729">
    <property type="term" value="C:DASH complex"/>
    <property type="evidence" value="ECO:0007669"/>
    <property type="project" value="InterPro"/>
</dbReference>
<evidence type="ECO:0000256" key="7">
    <source>
        <dbReference type="ARBA" id="ARBA00022490"/>
    </source>
</evidence>
<evidence type="ECO:0000256" key="14">
    <source>
        <dbReference type="ARBA" id="ARBA00023306"/>
    </source>
</evidence>
<name>A0A1U7LWY7_NEOID</name>